<evidence type="ECO:0000256" key="9">
    <source>
        <dbReference type="ARBA" id="ARBA00022989"/>
    </source>
</evidence>
<evidence type="ECO:0000256" key="11">
    <source>
        <dbReference type="ARBA" id="ARBA00023136"/>
    </source>
</evidence>
<keyword evidence="10" id="KW-0560">Oxidoreductase</keyword>
<dbReference type="STRING" id="3469.A0A4Y7IX55"/>
<dbReference type="InterPro" id="IPR013130">
    <property type="entry name" value="Fe3_Rdtase_TM_dom"/>
</dbReference>
<keyword evidence="9 12" id="KW-1133">Transmembrane helix</keyword>
<dbReference type="OMA" id="GEYELMQ"/>
<dbReference type="AlphaFoldDB" id="A0A4Y7IX55"/>
<dbReference type="CDD" id="cd06186">
    <property type="entry name" value="NOX_Duox_like_FAD_NADP"/>
    <property type="match status" value="1"/>
</dbReference>
<dbReference type="InterPro" id="IPR013623">
    <property type="entry name" value="NADPH_Ox"/>
</dbReference>
<dbReference type="InterPro" id="IPR017938">
    <property type="entry name" value="Riboflavin_synthase-like_b-brl"/>
</dbReference>
<feature type="transmembrane region" description="Helical" evidence="12">
    <location>
        <begin position="324"/>
        <end position="343"/>
    </location>
</feature>
<dbReference type="SUPFAM" id="SSF47473">
    <property type="entry name" value="EF-hand"/>
    <property type="match status" value="1"/>
</dbReference>
<keyword evidence="4" id="KW-0285">Flavoprotein</keyword>
<dbReference type="PROSITE" id="PS50222">
    <property type="entry name" value="EF_HAND_2"/>
    <property type="match status" value="1"/>
</dbReference>
<feature type="domain" description="FAD-binding FR-type" evidence="14">
    <location>
        <begin position="415"/>
        <end position="498"/>
    </location>
</feature>
<feature type="transmembrane region" description="Helical" evidence="12">
    <location>
        <begin position="267"/>
        <end position="285"/>
    </location>
</feature>
<dbReference type="GO" id="GO:0004601">
    <property type="term" value="F:peroxidase activity"/>
    <property type="evidence" value="ECO:0007669"/>
    <property type="project" value="UniProtKB-KW"/>
</dbReference>
<dbReference type="Gene3D" id="1.10.238.10">
    <property type="entry name" value="EF-hand"/>
    <property type="match status" value="1"/>
</dbReference>
<dbReference type="InterPro" id="IPR017927">
    <property type="entry name" value="FAD-bd_FR_type"/>
</dbReference>
<feature type="transmembrane region" description="Helical" evidence="12">
    <location>
        <begin position="364"/>
        <end position="383"/>
    </location>
</feature>
<dbReference type="InterPro" id="IPR000778">
    <property type="entry name" value="Cyt_b245_heavy_chain"/>
</dbReference>
<dbReference type="Gramene" id="RZC52736">
    <property type="protein sequence ID" value="RZC52736"/>
    <property type="gene ID" value="C5167_021161"/>
</dbReference>
<dbReference type="Pfam" id="PF01794">
    <property type="entry name" value="Ferric_reduct"/>
    <property type="match status" value="1"/>
</dbReference>
<evidence type="ECO:0000256" key="3">
    <source>
        <dbReference type="ARBA" id="ARBA00022559"/>
    </source>
</evidence>
<dbReference type="Proteomes" id="UP000316621">
    <property type="component" value="Chromosome 2"/>
</dbReference>
<gene>
    <name evidence="15" type="ORF">C5167_021161</name>
</gene>
<dbReference type="InterPro" id="IPR002048">
    <property type="entry name" value="EF_hand_dom"/>
</dbReference>
<dbReference type="GO" id="GO:0005509">
    <property type="term" value="F:calcium ion binding"/>
    <property type="evidence" value="ECO:0007669"/>
    <property type="project" value="InterPro"/>
</dbReference>
<keyword evidence="8" id="KW-0106">Calcium</keyword>
<evidence type="ECO:0000313" key="15">
    <source>
        <dbReference type="EMBL" id="RZC52736.1"/>
    </source>
</evidence>
<keyword evidence="7" id="KW-0274">FAD</keyword>
<dbReference type="CDD" id="cd00051">
    <property type="entry name" value="EFh"/>
    <property type="match status" value="1"/>
</dbReference>
<comment type="subcellular location">
    <subcellularLocation>
        <location evidence="1">Membrane</location>
        <topology evidence="1">Multi-pass membrane protein</topology>
    </subcellularLocation>
</comment>
<name>A0A4Y7IX55_PAPSO</name>
<evidence type="ECO:0000256" key="8">
    <source>
        <dbReference type="ARBA" id="ARBA00022837"/>
    </source>
</evidence>
<sequence length="498" mass="58147">MRTKQEAERKNIRSQLASISDIRTISKFFHRQTGHLEKKSSANDALKGLMFISNTGSHAEWTSVRETFKKLTSSTDDKLQRSLFPECIVKYHGRTIWRKITTGFINRKYLKEFWKQISDTNFHSRLRTFFDMVDKNADGKINEEELREMRSQSEELKQTKDTNPICKWFQRITYNFLNKWQRILVLALWIGIMLGLFTYKFVQYRNKSVFGIMGYCVCSAKGASETLKFNMALILLPVFRNTITWLRNKTKLGVIVPFDSNISFHQVISIGIGIGVVVHALAHLTCNFPRLLHATKGEYELMQPFFGKNQPGNYWWFLKGVEELTGIGMVVSMAITFILAIQWPKKGKDGKSWTWERLSGFNMFWYTHHLFIIVYTLLLVHGSKTYLSKEWYTKTTWMYLAIPIALYTCERLIRSFRSRVKSVSIDQFDQYTGAMALHMPKPKGFKYRSGQYVFLKCPDISPFEWHPFSLTSAPADDHLSVHIRALGDWTRRAKSRSL</sequence>
<proteinExistence type="inferred from homology"/>
<keyword evidence="3" id="KW-0575">Peroxidase</keyword>
<dbReference type="PRINTS" id="PR00466">
    <property type="entry name" value="GP91PHOX"/>
</dbReference>
<keyword evidence="5 12" id="KW-0812">Transmembrane</keyword>
<evidence type="ECO:0000256" key="10">
    <source>
        <dbReference type="ARBA" id="ARBA00023002"/>
    </source>
</evidence>
<evidence type="ECO:0000256" key="7">
    <source>
        <dbReference type="ARBA" id="ARBA00022827"/>
    </source>
</evidence>
<dbReference type="PANTHER" id="PTHR11972:SF197">
    <property type="entry name" value="RESPIRATORY BURST OXIDASE HOMOLOG PROTEIN D"/>
    <property type="match status" value="1"/>
</dbReference>
<comment type="similarity">
    <text evidence="2">Belongs to the RBOH (TC 5.B.1.3) family.</text>
</comment>
<dbReference type="PANTHER" id="PTHR11972">
    <property type="entry name" value="NADPH OXIDASE"/>
    <property type="match status" value="1"/>
</dbReference>
<dbReference type="Pfam" id="PF08022">
    <property type="entry name" value="FAD_binding_8"/>
    <property type="match status" value="1"/>
</dbReference>
<keyword evidence="11 12" id="KW-0472">Membrane</keyword>
<dbReference type="Pfam" id="PF08414">
    <property type="entry name" value="NADPH_Ox"/>
    <property type="match status" value="1"/>
</dbReference>
<dbReference type="PROSITE" id="PS51384">
    <property type="entry name" value="FAD_FR"/>
    <property type="match status" value="1"/>
</dbReference>
<dbReference type="PROSITE" id="PS00018">
    <property type="entry name" value="EF_HAND_1"/>
    <property type="match status" value="1"/>
</dbReference>
<feature type="domain" description="EF-hand" evidence="13">
    <location>
        <begin position="121"/>
        <end position="156"/>
    </location>
</feature>
<evidence type="ECO:0000256" key="12">
    <source>
        <dbReference type="SAM" id="Phobius"/>
    </source>
</evidence>
<reference evidence="15 16" key="1">
    <citation type="journal article" date="2018" name="Science">
        <title>The opium poppy genome and morphinan production.</title>
        <authorList>
            <person name="Guo L."/>
            <person name="Winzer T."/>
            <person name="Yang X."/>
            <person name="Li Y."/>
            <person name="Ning Z."/>
            <person name="He Z."/>
            <person name="Teodor R."/>
            <person name="Lu Y."/>
            <person name="Bowser T.A."/>
            <person name="Graham I.A."/>
            <person name="Ye K."/>
        </authorList>
    </citation>
    <scope>NUCLEOTIDE SEQUENCE [LARGE SCALE GENOMIC DNA]</scope>
    <source>
        <strain evidence="16">cv. HN1</strain>
        <tissue evidence="15">Leaves</tissue>
    </source>
</reference>
<evidence type="ECO:0000256" key="6">
    <source>
        <dbReference type="ARBA" id="ARBA00022723"/>
    </source>
</evidence>
<evidence type="ECO:0000256" key="4">
    <source>
        <dbReference type="ARBA" id="ARBA00022630"/>
    </source>
</evidence>
<evidence type="ECO:0000256" key="2">
    <source>
        <dbReference type="ARBA" id="ARBA00007975"/>
    </source>
</evidence>
<evidence type="ECO:0008006" key="17">
    <source>
        <dbReference type="Google" id="ProtNLM"/>
    </source>
</evidence>
<evidence type="ECO:0000256" key="5">
    <source>
        <dbReference type="ARBA" id="ARBA00022692"/>
    </source>
</evidence>
<dbReference type="InterPro" id="IPR011992">
    <property type="entry name" value="EF-hand-dom_pair"/>
</dbReference>
<accession>A0A4Y7IX55</accession>
<evidence type="ECO:0000256" key="1">
    <source>
        <dbReference type="ARBA" id="ARBA00004141"/>
    </source>
</evidence>
<dbReference type="InterPro" id="IPR050369">
    <property type="entry name" value="RBOH/FRE"/>
</dbReference>
<dbReference type="GO" id="GO:0005886">
    <property type="term" value="C:plasma membrane"/>
    <property type="evidence" value="ECO:0007669"/>
    <property type="project" value="TreeGrafter"/>
</dbReference>
<dbReference type="InterPro" id="IPR013112">
    <property type="entry name" value="FAD-bd_8"/>
</dbReference>
<dbReference type="GO" id="GO:0016174">
    <property type="term" value="F:NAD(P)H oxidase H2O2-forming activity"/>
    <property type="evidence" value="ECO:0007669"/>
    <property type="project" value="TreeGrafter"/>
</dbReference>
<dbReference type="EMBL" id="CM010716">
    <property type="protein sequence ID" value="RZC52736.1"/>
    <property type="molecule type" value="Genomic_DNA"/>
</dbReference>
<keyword evidence="6" id="KW-0479">Metal-binding</keyword>
<evidence type="ECO:0000313" key="16">
    <source>
        <dbReference type="Proteomes" id="UP000316621"/>
    </source>
</evidence>
<evidence type="ECO:0000259" key="14">
    <source>
        <dbReference type="PROSITE" id="PS51384"/>
    </source>
</evidence>
<protein>
    <recommendedName>
        <fullName evidence="17">EF-hand domain-containing protein</fullName>
    </recommendedName>
</protein>
<keyword evidence="16" id="KW-1185">Reference proteome</keyword>
<dbReference type="SMART" id="SM00054">
    <property type="entry name" value="EFh"/>
    <property type="match status" value="1"/>
</dbReference>
<organism evidence="15 16">
    <name type="scientific">Papaver somniferum</name>
    <name type="common">Opium poppy</name>
    <dbReference type="NCBI Taxonomy" id="3469"/>
    <lineage>
        <taxon>Eukaryota</taxon>
        <taxon>Viridiplantae</taxon>
        <taxon>Streptophyta</taxon>
        <taxon>Embryophyta</taxon>
        <taxon>Tracheophyta</taxon>
        <taxon>Spermatophyta</taxon>
        <taxon>Magnoliopsida</taxon>
        <taxon>Ranunculales</taxon>
        <taxon>Papaveraceae</taxon>
        <taxon>Papaveroideae</taxon>
        <taxon>Papaver</taxon>
    </lineage>
</organism>
<dbReference type="SUPFAM" id="SSF63380">
    <property type="entry name" value="Riboflavin synthase domain-like"/>
    <property type="match status" value="1"/>
</dbReference>
<feature type="transmembrane region" description="Helical" evidence="12">
    <location>
        <begin position="183"/>
        <end position="202"/>
    </location>
</feature>
<evidence type="ECO:0000259" key="13">
    <source>
        <dbReference type="PROSITE" id="PS50222"/>
    </source>
</evidence>
<dbReference type="InterPro" id="IPR018247">
    <property type="entry name" value="EF_Hand_1_Ca_BS"/>
</dbReference>
<dbReference type="Gene3D" id="2.40.30.10">
    <property type="entry name" value="Translation factors"/>
    <property type="match status" value="1"/>
</dbReference>